<dbReference type="InterPro" id="IPR013567">
    <property type="entry name" value="EF_hand_assoc_2"/>
</dbReference>
<organism evidence="19 20">
    <name type="scientific">Drosophila mojavensis</name>
    <name type="common">Fruit fly</name>
    <dbReference type="NCBI Taxonomy" id="7230"/>
    <lineage>
        <taxon>Eukaryota</taxon>
        <taxon>Metazoa</taxon>
        <taxon>Ecdysozoa</taxon>
        <taxon>Arthropoda</taxon>
        <taxon>Hexapoda</taxon>
        <taxon>Insecta</taxon>
        <taxon>Pterygota</taxon>
        <taxon>Neoptera</taxon>
        <taxon>Endopterygota</taxon>
        <taxon>Diptera</taxon>
        <taxon>Brachycera</taxon>
        <taxon>Muscomorpha</taxon>
        <taxon>Ephydroidea</taxon>
        <taxon>Drosophilidae</taxon>
        <taxon>Drosophila</taxon>
    </lineage>
</organism>
<dbReference type="InterPro" id="IPR011992">
    <property type="entry name" value="EF-hand-dom_pair"/>
</dbReference>
<dbReference type="FunFam" id="1.10.238.10:FF:000011">
    <property type="entry name" value="Mitochondrial Rho GTPase"/>
    <property type="match status" value="1"/>
</dbReference>
<dbReference type="PANTHER" id="PTHR46819:SF1">
    <property type="entry name" value="EF-HAND CALCIUM-BINDING DOMAIN-CONTAINING PROTEIN 7"/>
    <property type="match status" value="1"/>
</dbReference>
<dbReference type="GO" id="GO:0005741">
    <property type="term" value="C:mitochondrial outer membrane"/>
    <property type="evidence" value="ECO:0007669"/>
    <property type="project" value="UniProtKB-SubCell"/>
</dbReference>
<evidence type="ECO:0000256" key="14">
    <source>
        <dbReference type="ARBA" id="ARBA00070164"/>
    </source>
</evidence>
<dbReference type="InterPro" id="IPR027417">
    <property type="entry name" value="P-loop_NTPase"/>
</dbReference>
<dbReference type="PANTHER" id="PTHR46819">
    <property type="entry name" value="EF-HAND CALCIUM-BINDING DOMAIN-CONTAINING PROTEIN 7"/>
    <property type="match status" value="1"/>
</dbReference>
<evidence type="ECO:0000256" key="4">
    <source>
        <dbReference type="ARBA" id="ARBA00022723"/>
    </source>
</evidence>
<evidence type="ECO:0000256" key="11">
    <source>
        <dbReference type="ARBA" id="ARBA00023128"/>
    </source>
</evidence>
<dbReference type="PROSITE" id="PS50222">
    <property type="entry name" value="EF_HAND_2"/>
    <property type="match status" value="1"/>
</dbReference>
<keyword evidence="5" id="KW-0677">Repeat</keyword>
<dbReference type="CDD" id="cd01893">
    <property type="entry name" value="Miro1"/>
    <property type="match status" value="1"/>
</dbReference>
<dbReference type="Proteomes" id="UP000009192">
    <property type="component" value="Unassembled WGS sequence"/>
</dbReference>
<dbReference type="SUPFAM" id="SSF47473">
    <property type="entry name" value="EF-hand"/>
    <property type="match status" value="1"/>
</dbReference>
<dbReference type="PIRSF" id="PIRSF037488">
    <property type="entry name" value="Mt_Rho_GTPase"/>
    <property type="match status" value="1"/>
</dbReference>
<dbReference type="SMART" id="SM00175">
    <property type="entry name" value="RAB"/>
    <property type="match status" value="1"/>
</dbReference>
<evidence type="ECO:0000256" key="7">
    <source>
        <dbReference type="ARBA" id="ARBA00022787"/>
    </source>
</evidence>
<dbReference type="GO" id="GO:0003924">
    <property type="term" value="F:GTPase activity"/>
    <property type="evidence" value="ECO:0007669"/>
    <property type="project" value="InterPro"/>
</dbReference>
<dbReference type="PROSITE" id="PS51423">
    <property type="entry name" value="MIRO"/>
    <property type="match status" value="2"/>
</dbReference>
<evidence type="ECO:0000256" key="12">
    <source>
        <dbReference type="ARBA" id="ARBA00023134"/>
    </source>
</evidence>
<dbReference type="InterPro" id="IPR052266">
    <property type="entry name" value="Miro-EF-hand_domain"/>
</dbReference>
<keyword evidence="13 15" id="KW-0472">Membrane</keyword>
<dbReference type="GO" id="GO:0005525">
    <property type="term" value="F:GTP binding"/>
    <property type="evidence" value="ECO:0007669"/>
    <property type="project" value="UniProtKB-KW"/>
</dbReference>
<dbReference type="GO" id="GO:0005509">
    <property type="term" value="F:calcium ion binding"/>
    <property type="evidence" value="ECO:0007669"/>
    <property type="project" value="InterPro"/>
</dbReference>
<dbReference type="Pfam" id="PF08355">
    <property type="entry name" value="EF_assoc_1"/>
    <property type="match status" value="1"/>
</dbReference>
<keyword evidence="3 16" id="KW-0812">Transmembrane</keyword>
<dbReference type="InterPro" id="IPR013566">
    <property type="entry name" value="EF_hand_assoc_1"/>
</dbReference>
<feature type="domain" description="Miro" evidence="18">
    <location>
        <begin position="9"/>
        <end position="186"/>
    </location>
</feature>
<dbReference type="OrthoDB" id="10020961at2759"/>
<dbReference type="InterPro" id="IPR020860">
    <property type="entry name" value="MIRO_dom"/>
</dbReference>
<keyword evidence="11 15" id="KW-0496">Mitochondrion</keyword>
<evidence type="ECO:0000256" key="2">
    <source>
        <dbReference type="ARBA" id="ARBA00007981"/>
    </source>
</evidence>
<evidence type="ECO:0000256" key="8">
    <source>
        <dbReference type="ARBA" id="ARBA00022801"/>
    </source>
</evidence>
<dbReference type="Gene3D" id="1.10.238.10">
    <property type="entry name" value="EF-hand"/>
    <property type="match status" value="2"/>
</dbReference>
<dbReference type="EC" id="3.6.5.-" evidence="15"/>
<evidence type="ECO:0000256" key="15">
    <source>
        <dbReference type="PIRNR" id="PIRNR037488"/>
    </source>
</evidence>
<reference evidence="19 20" key="1">
    <citation type="journal article" date="2007" name="Nature">
        <title>Evolution of genes and genomes on the Drosophila phylogeny.</title>
        <authorList>
            <consortium name="Drosophila 12 Genomes Consortium"/>
            <person name="Clark A.G."/>
            <person name="Eisen M.B."/>
            <person name="Smith D.R."/>
            <person name="Bergman C.M."/>
            <person name="Oliver B."/>
            <person name="Markow T.A."/>
            <person name="Kaufman T.C."/>
            <person name="Kellis M."/>
            <person name="Gelbart W."/>
            <person name="Iyer V.N."/>
            <person name="Pollard D.A."/>
            <person name="Sackton T.B."/>
            <person name="Larracuente A.M."/>
            <person name="Singh N.D."/>
            <person name="Abad J.P."/>
            <person name="Abt D.N."/>
            <person name="Adryan B."/>
            <person name="Aguade M."/>
            <person name="Akashi H."/>
            <person name="Anderson W.W."/>
            <person name="Aquadro C.F."/>
            <person name="Ardell D.H."/>
            <person name="Arguello R."/>
            <person name="Artieri C.G."/>
            <person name="Barbash D.A."/>
            <person name="Barker D."/>
            <person name="Barsanti P."/>
            <person name="Batterham P."/>
            <person name="Batzoglou S."/>
            <person name="Begun D."/>
            <person name="Bhutkar A."/>
            <person name="Blanco E."/>
            <person name="Bosak S.A."/>
            <person name="Bradley R.K."/>
            <person name="Brand A.D."/>
            <person name="Brent M.R."/>
            <person name="Brooks A.N."/>
            <person name="Brown R.H."/>
            <person name="Butlin R.K."/>
            <person name="Caggese C."/>
            <person name="Calvi B.R."/>
            <person name="Bernardo de Carvalho A."/>
            <person name="Caspi A."/>
            <person name="Castrezana S."/>
            <person name="Celniker S.E."/>
            <person name="Chang J.L."/>
            <person name="Chapple C."/>
            <person name="Chatterji S."/>
            <person name="Chinwalla A."/>
            <person name="Civetta A."/>
            <person name="Clifton S.W."/>
            <person name="Comeron J.M."/>
            <person name="Costello J.C."/>
            <person name="Coyne J.A."/>
            <person name="Daub J."/>
            <person name="David R.G."/>
            <person name="Delcher A.L."/>
            <person name="Delehaunty K."/>
            <person name="Do C.B."/>
            <person name="Ebling H."/>
            <person name="Edwards K."/>
            <person name="Eickbush T."/>
            <person name="Evans J.D."/>
            <person name="Filipski A."/>
            <person name="Findeiss S."/>
            <person name="Freyhult E."/>
            <person name="Fulton L."/>
            <person name="Fulton R."/>
            <person name="Garcia A.C."/>
            <person name="Gardiner A."/>
            <person name="Garfield D.A."/>
            <person name="Garvin B.E."/>
            <person name="Gibson G."/>
            <person name="Gilbert D."/>
            <person name="Gnerre S."/>
            <person name="Godfrey J."/>
            <person name="Good R."/>
            <person name="Gotea V."/>
            <person name="Gravely B."/>
            <person name="Greenberg A.J."/>
            <person name="Griffiths-Jones S."/>
            <person name="Gross S."/>
            <person name="Guigo R."/>
            <person name="Gustafson E.A."/>
            <person name="Haerty W."/>
            <person name="Hahn M.W."/>
            <person name="Halligan D.L."/>
            <person name="Halpern A.L."/>
            <person name="Halter G.M."/>
            <person name="Han M.V."/>
            <person name="Heger A."/>
            <person name="Hillier L."/>
            <person name="Hinrichs A.S."/>
            <person name="Holmes I."/>
            <person name="Hoskins R.A."/>
            <person name="Hubisz M.J."/>
            <person name="Hultmark D."/>
            <person name="Huntley M.A."/>
            <person name="Jaffe D.B."/>
            <person name="Jagadeeshan S."/>
            <person name="Jeck W.R."/>
            <person name="Johnson J."/>
            <person name="Jones C.D."/>
            <person name="Jordan W.C."/>
            <person name="Karpen G.H."/>
            <person name="Kataoka E."/>
            <person name="Keightley P.D."/>
            <person name="Kheradpour P."/>
            <person name="Kirkness E.F."/>
            <person name="Koerich L.B."/>
            <person name="Kristiansen K."/>
            <person name="Kudrna D."/>
            <person name="Kulathinal R.J."/>
            <person name="Kumar S."/>
            <person name="Kwok R."/>
            <person name="Lander E."/>
            <person name="Langley C.H."/>
            <person name="Lapoint R."/>
            <person name="Lazzaro B.P."/>
            <person name="Lee S.J."/>
            <person name="Levesque L."/>
            <person name="Li R."/>
            <person name="Lin C.F."/>
            <person name="Lin M.F."/>
            <person name="Lindblad-Toh K."/>
            <person name="Llopart A."/>
            <person name="Long M."/>
            <person name="Low L."/>
            <person name="Lozovsky E."/>
            <person name="Lu J."/>
            <person name="Luo M."/>
            <person name="Machado C.A."/>
            <person name="Makalowski W."/>
            <person name="Marzo M."/>
            <person name="Matsuda M."/>
            <person name="Matzkin L."/>
            <person name="McAllister B."/>
            <person name="McBride C.S."/>
            <person name="McKernan B."/>
            <person name="McKernan K."/>
            <person name="Mendez-Lago M."/>
            <person name="Minx P."/>
            <person name="Mollenhauer M.U."/>
            <person name="Montooth K."/>
            <person name="Mount S.M."/>
            <person name="Mu X."/>
            <person name="Myers E."/>
            <person name="Negre B."/>
            <person name="Newfeld S."/>
            <person name="Nielsen R."/>
            <person name="Noor M.A."/>
            <person name="O'Grady P."/>
            <person name="Pachter L."/>
            <person name="Papaceit M."/>
            <person name="Parisi M.J."/>
            <person name="Parisi M."/>
            <person name="Parts L."/>
            <person name="Pedersen J.S."/>
            <person name="Pesole G."/>
            <person name="Phillippy A.M."/>
            <person name="Ponting C.P."/>
            <person name="Pop M."/>
            <person name="Porcelli D."/>
            <person name="Powell J.R."/>
            <person name="Prohaska S."/>
            <person name="Pruitt K."/>
            <person name="Puig M."/>
            <person name="Quesneville H."/>
            <person name="Ram K.R."/>
            <person name="Rand D."/>
            <person name="Rasmussen M.D."/>
            <person name="Reed L.K."/>
            <person name="Reenan R."/>
            <person name="Reily A."/>
            <person name="Remington K.A."/>
            <person name="Rieger T.T."/>
            <person name="Ritchie M.G."/>
            <person name="Robin C."/>
            <person name="Rogers Y.H."/>
            <person name="Rohde C."/>
            <person name="Rozas J."/>
            <person name="Rubenfield M.J."/>
            <person name="Ruiz A."/>
            <person name="Russo S."/>
            <person name="Salzberg S.L."/>
            <person name="Sanchez-Gracia A."/>
            <person name="Saranga D.J."/>
            <person name="Sato H."/>
            <person name="Schaeffer S.W."/>
            <person name="Schatz M.C."/>
            <person name="Schlenke T."/>
            <person name="Schwartz R."/>
            <person name="Segarra C."/>
            <person name="Singh R.S."/>
            <person name="Sirot L."/>
            <person name="Sirota M."/>
            <person name="Sisneros N.B."/>
            <person name="Smith C.D."/>
            <person name="Smith T.F."/>
            <person name="Spieth J."/>
            <person name="Stage D.E."/>
            <person name="Stark A."/>
            <person name="Stephan W."/>
            <person name="Strausberg R.L."/>
            <person name="Strempel S."/>
            <person name="Sturgill D."/>
            <person name="Sutton G."/>
            <person name="Sutton G.G."/>
            <person name="Tao W."/>
            <person name="Teichmann S."/>
            <person name="Tobari Y.N."/>
            <person name="Tomimura Y."/>
            <person name="Tsolas J.M."/>
            <person name="Valente V.L."/>
            <person name="Venter E."/>
            <person name="Venter J.C."/>
            <person name="Vicario S."/>
            <person name="Vieira F.G."/>
            <person name="Vilella A.J."/>
            <person name="Villasante A."/>
            <person name="Walenz B."/>
            <person name="Wang J."/>
            <person name="Wasserman M."/>
            <person name="Watts T."/>
            <person name="Wilson D."/>
            <person name="Wilson R.K."/>
            <person name="Wing R.A."/>
            <person name="Wolfner M.F."/>
            <person name="Wong A."/>
            <person name="Wong G.K."/>
            <person name="Wu C.I."/>
            <person name="Wu G."/>
            <person name="Yamamoto D."/>
            <person name="Yang H.P."/>
            <person name="Yang S.P."/>
            <person name="Yorke J.A."/>
            <person name="Yoshida K."/>
            <person name="Zdobnov E."/>
            <person name="Zhang P."/>
            <person name="Zhang Y."/>
            <person name="Zimin A.V."/>
            <person name="Baldwin J."/>
            <person name="Abdouelleil A."/>
            <person name="Abdulkadir J."/>
            <person name="Abebe A."/>
            <person name="Abera B."/>
            <person name="Abreu J."/>
            <person name="Acer S.C."/>
            <person name="Aftuck L."/>
            <person name="Alexander A."/>
            <person name="An P."/>
            <person name="Anderson E."/>
            <person name="Anderson S."/>
            <person name="Arachi H."/>
            <person name="Azer M."/>
            <person name="Bachantsang P."/>
            <person name="Barry A."/>
            <person name="Bayul T."/>
            <person name="Berlin A."/>
            <person name="Bessette D."/>
            <person name="Bloom T."/>
            <person name="Blye J."/>
            <person name="Boguslavskiy L."/>
            <person name="Bonnet C."/>
            <person name="Boukhgalter B."/>
            <person name="Bourzgui I."/>
            <person name="Brown A."/>
            <person name="Cahill P."/>
            <person name="Channer S."/>
            <person name="Cheshatsang Y."/>
            <person name="Chuda L."/>
            <person name="Citroen M."/>
            <person name="Collymore A."/>
            <person name="Cooke P."/>
            <person name="Costello M."/>
            <person name="D'Aco K."/>
            <person name="Daza R."/>
            <person name="De Haan G."/>
            <person name="DeGray S."/>
            <person name="DeMaso C."/>
            <person name="Dhargay N."/>
            <person name="Dooley K."/>
            <person name="Dooley E."/>
            <person name="Doricent M."/>
            <person name="Dorje P."/>
            <person name="Dorjee K."/>
            <person name="Dupes A."/>
            <person name="Elong R."/>
            <person name="Falk J."/>
            <person name="Farina A."/>
            <person name="Faro S."/>
            <person name="Ferguson D."/>
            <person name="Fisher S."/>
            <person name="Foley C.D."/>
            <person name="Franke A."/>
            <person name="Friedrich D."/>
            <person name="Gadbois L."/>
            <person name="Gearin G."/>
            <person name="Gearin C.R."/>
            <person name="Giannoukos G."/>
            <person name="Goode T."/>
            <person name="Graham J."/>
            <person name="Grandbois E."/>
            <person name="Grewal S."/>
            <person name="Gyaltsen K."/>
            <person name="Hafez N."/>
            <person name="Hagos B."/>
            <person name="Hall J."/>
            <person name="Henson C."/>
            <person name="Hollinger A."/>
            <person name="Honan T."/>
            <person name="Huard M.D."/>
            <person name="Hughes L."/>
            <person name="Hurhula B."/>
            <person name="Husby M.E."/>
            <person name="Kamat A."/>
            <person name="Kanga B."/>
            <person name="Kashin S."/>
            <person name="Khazanovich D."/>
            <person name="Kisner P."/>
            <person name="Lance K."/>
            <person name="Lara M."/>
            <person name="Lee W."/>
            <person name="Lennon N."/>
            <person name="Letendre F."/>
            <person name="LeVine R."/>
            <person name="Lipovsky A."/>
            <person name="Liu X."/>
            <person name="Liu J."/>
            <person name="Liu S."/>
            <person name="Lokyitsang T."/>
            <person name="Lokyitsang Y."/>
            <person name="Lubonja R."/>
            <person name="Lui A."/>
            <person name="MacDonald P."/>
            <person name="Magnisalis V."/>
            <person name="Maru K."/>
            <person name="Matthews C."/>
            <person name="McCusker W."/>
            <person name="McDonough S."/>
            <person name="Mehta T."/>
            <person name="Meldrim J."/>
            <person name="Meneus L."/>
            <person name="Mihai O."/>
            <person name="Mihalev A."/>
            <person name="Mihova T."/>
            <person name="Mittelman R."/>
            <person name="Mlenga V."/>
            <person name="Montmayeur A."/>
            <person name="Mulrain L."/>
            <person name="Navidi A."/>
            <person name="Naylor J."/>
            <person name="Negash T."/>
            <person name="Nguyen T."/>
            <person name="Nguyen N."/>
            <person name="Nicol R."/>
            <person name="Norbu C."/>
            <person name="Norbu N."/>
            <person name="Novod N."/>
            <person name="O'Neill B."/>
            <person name="Osman S."/>
            <person name="Markiewicz E."/>
            <person name="Oyono O.L."/>
            <person name="Patti C."/>
            <person name="Phunkhang P."/>
            <person name="Pierre F."/>
            <person name="Priest M."/>
            <person name="Raghuraman S."/>
            <person name="Rege F."/>
            <person name="Reyes R."/>
            <person name="Rise C."/>
            <person name="Rogov P."/>
            <person name="Ross K."/>
            <person name="Ryan E."/>
            <person name="Settipalli S."/>
            <person name="Shea T."/>
            <person name="Sherpa N."/>
            <person name="Shi L."/>
            <person name="Shih D."/>
            <person name="Sparrow T."/>
            <person name="Spaulding J."/>
            <person name="Stalker J."/>
            <person name="Stange-Thomann N."/>
            <person name="Stavropoulos S."/>
            <person name="Stone C."/>
            <person name="Strader C."/>
            <person name="Tesfaye S."/>
            <person name="Thomson T."/>
            <person name="Thoulutsang Y."/>
            <person name="Thoulutsang D."/>
            <person name="Topham K."/>
            <person name="Topping I."/>
            <person name="Tsamla T."/>
            <person name="Vassiliev H."/>
            <person name="Vo A."/>
            <person name="Wangchuk T."/>
            <person name="Wangdi T."/>
            <person name="Weiand M."/>
            <person name="Wilkinson J."/>
            <person name="Wilson A."/>
            <person name="Yadav S."/>
            <person name="Young G."/>
            <person name="Yu Q."/>
            <person name="Zembek L."/>
            <person name="Zhong D."/>
            <person name="Zimmer A."/>
            <person name="Zwirko Z."/>
            <person name="Jaffe D.B."/>
            <person name="Alvarez P."/>
            <person name="Brockman W."/>
            <person name="Butler J."/>
            <person name="Chin C."/>
            <person name="Gnerre S."/>
            <person name="Grabherr M."/>
            <person name="Kleber M."/>
            <person name="Mauceli E."/>
            <person name="MacCallum I."/>
        </authorList>
    </citation>
    <scope>NUCLEOTIDE SEQUENCE [LARGE SCALE GENOMIC DNA]</scope>
    <source>
        <strain evidence="20">Tucson 15081-1352.22</strain>
    </source>
</reference>
<comment type="similarity">
    <text evidence="2 15">Belongs to the mitochondrial Rho GTPase family.</text>
</comment>
<keyword evidence="9 15" id="KW-0106">Calcium</keyword>
<evidence type="ECO:0000256" key="6">
    <source>
        <dbReference type="ARBA" id="ARBA00022741"/>
    </source>
</evidence>
<evidence type="ECO:0000259" key="18">
    <source>
        <dbReference type="PROSITE" id="PS51423"/>
    </source>
</evidence>
<dbReference type="InterPro" id="IPR021181">
    <property type="entry name" value="Miro"/>
</dbReference>
<dbReference type="GO" id="GO:0007005">
    <property type="term" value="P:mitochondrion organization"/>
    <property type="evidence" value="ECO:0007669"/>
    <property type="project" value="InterPro"/>
</dbReference>
<dbReference type="SMART" id="SM00174">
    <property type="entry name" value="RHO"/>
    <property type="match status" value="1"/>
</dbReference>
<feature type="transmembrane region" description="Helical" evidence="16">
    <location>
        <begin position="613"/>
        <end position="635"/>
    </location>
</feature>
<comment type="function">
    <text evidence="15">Mitochondrial GTPase involved in mitochondrial trafficking. Probably involved in control of anterograde transport of mitochondria and their subcellular distribution.</text>
</comment>
<gene>
    <name evidence="19" type="primary">Dmoj\GI23452</name>
    <name evidence="19" type="ORF">Dmoj_GI23452</name>
</gene>
<dbReference type="InterPro" id="IPR002048">
    <property type="entry name" value="EF_hand_dom"/>
</dbReference>
<evidence type="ECO:0000313" key="20">
    <source>
        <dbReference type="Proteomes" id="UP000009192"/>
    </source>
</evidence>
<evidence type="ECO:0000259" key="17">
    <source>
        <dbReference type="PROSITE" id="PS50222"/>
    </source>
</evidence>
<dbReference type="EMBL" id="CH933806">
    <property type="protein sequence ID" value="KRG00932.1"/>
    <property type="molecule type" value="Genomic_DNA"/>
</dbReference>
<dbReference type="PROSITE" id="PS51419">
    <property type="entry name" value="RAB"/>
    <property type="match status" value="1"/>
</dbReference>
<dbReference type="CDD" id="cd01892">
    <property type="entry name" value="Miro2"/>
    <property type="match status" value="1"/>
</dbReference>
<evidence type="ECO:0000256" key="10">
    <source>
        <dbReference type="ARBA" id="ARBA00022989"/>
    </source>
</evidence>
<protein>
    <recommendedName>
        <fullName evidence="14 15">Mitochondrial Rho GTPase</fullName>
        <ecNumber evidence="15">3.6.5.-</ecNumber>
    </recommendedName>
</protein>
<evidence type="ECO:0000256" key="1">
    <source>
        <dbReference type="ARBA" id="ARBA00004200"/>
    </source>
</evidence>
<dbReference type="InterPro" id="IPR001806">
    <property type="entry name" value="Small_GTPase"/>
</dbReference>
<keyword evidence="4" id="KW-0479">Metal-binding</keyword>
<keyword evidence="12 15" id="KW-0342">GTP-binding</keyword>
<sequence>MGQYTASQRKNVRILLIGDAGVGKTSLILSLVSEEYPEEVPPRAEEITIPANVTPEQVPTNIVDFSSVEQSDEALAAEINKAHVVCIVYAVDDDDSLDRITSHWLPLVRSTCSSSSSTNTDGEPDVARKPIVLVGNKIDLIEYSTIDSVLAIMEDYPEIESCVECSAKTLHNISEMFYYAQKAVLHPTSPLYIMEEQNLTPACKKSLVRIFKICDIDSDNLLNDYELNLFQRRCFNTPLQPQILDEVKSVIQKNVPDGIYNDAVTLQGFLFLHCLFIQRGRNETTWAVLRRFGYNDQLEMCKEYLRPALKIPPGSSTELSHRGQQFLIALFERYDRDGDGALSPEEHKMLFSTCPSPPWSYSTDIRKSCPTNSCGWVTLHGWLCRWTLMTLIDVVKTMEYLAYLGFNVHENDSQLVAIHVTRERRIDLAKRQSSRSVYKCHVIGPKGSGKTGLCRGFLIDDMSKLLGKEFKTNVVHCINSVQVYGQEKHLILRDIDVRHALDPLQPQEVNCDVACLVYDSSNPRSFEYVARIYIKYFAESKIPVMIVGTKCDLEERRQDYLMQPAEFCEKYKLLPPHLFSLKTNKKELYTKLATMAAFPYLRQFGLMTEDPKVWLKAGLGVAAATVLGFIVLKAISATGTHSR</sequence>
<comment type="subcellular location">
    <subcellularLocation>
        <location evidence="1 15">Mitochondrion outer membrane</location>
        <topology evidence="1 15">Single-pass type IV membrane protein</topology>
    </subcellularLocation>
</comment>
<evidence type="ECO:0000256" key="5">
    <source>
        <dbReference type="ARBA" id="ARBA00022737"/>
    </source>
</evidence>
<evidence type="ECO:0000256" key="9">
    <source>
        <dbReference type="ARBA" id="ARBA00022837"/>
    </source>
</evidence>
<evidence type="ECO:0000256" key="16">
    <source>
        <dbReference type="SAM" id="Phobius"/>
    </source>
</evidence>
<dbReference type="FunFam" id="1.10.238.10:FF:000255">
    <property type="entry name" value="Mitochondrial Rho GTPase"/>
    <property type="match status" value="1"/>
</dbReference>
<feature type="domain" description="EF-hand" evidence="17">
    <location>
        <begin position="322"/>
        <end position="357"/>
    </location>
</feature>
<dbReference type="PROSITE" id="PS00018">
    <property type="entry name" value="EF_HAND_1"/>
    <property type="match status" value="1"/>
</dbReference>
<evidence type="ECO:0000313" key="19">
    <source>
        <dbReference type="EMBL" id="KRG00932.1"/>
    </source>
</evidence>
<dbReference type="FunFam" id="3.40.50.300:FF:001271">
    <property type="entry name" value="Mitochondrial Rho GTPase"/>
    <property type="match status" value="1"/>
</dbReference>
<dbReference type="SMR" id="A0A0Q9X6E0"/>
<keyword evidence="20" id="KW-1185">Reference proteome</keyword>
<accession>A0A0Q9X6E0</accession>
<dbReference type="Pfam" id="PF08356">
    <property type="entry name" value="EF_assoc_2"/>
    <property type="match status" value="1"/>
</dbReference>
<dbReference type="Pfam" id="PF00071">
    <property type="entry name" value="Ras"/>
    <property type="match status" value="2"/>
</dbReference>
<keyword evidence="6 15" id="KW-0547">Nucleotide-binding</keyword>
<dbReference type="SMART" id="SM00173">
    <property type="entry name" value="RAS"/>
    <property type="match status" value="1"/>
</dbReference>
<dbReference type="PRINTS" id="PR00449">
    <property type="entry name" value="RASTRNSFRMNG"/>
</dbReference>
<keyword evidence="10 16" id="KW-1133">Transmembrane helix</keyword>
<dbReference type="Gene3D" id="3.40.50.300">
    <property type="entry name" value="P-loop containing nucleotide triphosphate hydrolases"/>
    <property type="match status" value="2"/>
</dbReference>
<feature type="domain" description="Miro" evidence="18">
    <location>
        <begin position="435"/>
        <end position="598"/>
    </location>
</feature>
<dbReference type="InterPro" id="IPR018247">
    <property type="entry name" value="EF_Hand_1_Ca_BS"/>
</dbReference>
<dbReference type="FunFam" id="3.40.50.300:FF:001641">
    <property type="entry name" value="Mitochondrial Rho GTPase"/>
    <property type="match status" value="1"/>
</dbReference>
<evidence type="ECO:0000256" key="13">
    <source>
        <dbReference type="ARBA" id="ARBA00023136"/>
    </source>
</evidence>
<dbReference type="SUPFAM" id="SSF52540">
    <property type="entry name" value="P-loop containing nucleoside triphosphate hydrolases"/>
    <property type="match status" value="2"/>
</dbReference>
<keyword evidence="8 15" id="KW-0378">Hydrolase</keyword>
<name>A0A0Q9X6E0_DROMO</name>
<evidence type="ECO:0000256" key="3">
    <source>
        <dbReference type="ARBA" id="ARBA00022692"/>
    </source>
</evidence>
<proteinExistence type="inferred from homology"/>
<keyword evidence="7 15" id="KW-1000">Mitochondrion outer membrane</keyword>
<dbReference type="KEGG" id="dmo:Dmoj_GI23452"/>
<dbReference type="AlphaFoldDB" id="A0A0Q9X6E0"/>